<evidence type="ECO:0000256" key="6">
    <source>
        <dbReference type="ARBA" id="ARBA00023136"/>
    </source>
</evidence>
<dbReference type="PANTHER" id="PTHR30221">
    <property type="entry name" value="SMALL-CONDUCTANCE MECHANOSENSITIVE CHANNEL"/>
    <property type="match status" value="1"/>
</dbReference>
<feature type="transmembrane region" description="Helical" evidence="7">
    <location>
        <begin position="268"/>
        <end position="287"/>
    </location>
</feature>
<proteinExistence type="inferred from homology"/>
<evidence type="ECO:0000256" key="4">
    <source>
        <dbReference type="ARBA" id="ARBA00022692"/>
    </source>
</evidence>
<evidence type="ECO:0000256" key="2">
    <source>
        <dbReference type="ARBA" id="ARBA00008017"/>
    </source>
</evidence>
<comment type="subcellular location">
    <subcellularLocation>
        <location evidence="7">Cell inner membrane</location>
        <topology evidence="7">Multi-pass membrane protein</topology>
    </subcellularLocation>
    <subcellularLocation>
        <location evidence="1">Cell membrane</location>
        <topology evidence="1">Multi-pass membrane protein</topology>
    </subcellularLocation>
</comment>
<evidence type="ECO:0000313" key="11">
    <source>
        <dbReference type="EMBL" id="MDM0043368.1"/>
    </source>
</evidence>
<dbReference type="InterPro" id="IPR011066">
    <property type="entry name" value="MscS_channel_C_sf"/>
</dbReference>
<dbReference type="InterPro" id="IPR023408">
    <property type="entry name" value="MscS_beta-dom_sf"/>
</dbReference>
<keyword evidence="8" id="KW-0732">Signal</keyword>
<dbReference type="InterPro" id="IPR010920">
    <property type="entry name" value="LSM_dom_sf"/>
</dbReference>
<keyword evidence="6 7" id="KW-0472">Membrane</keyword>
<feature type="transmembrane region" description="Helical" evidence="7">
    <location>
        <begin position="147"/>
        <end position="171"/>
    </location>
</feature>
<comment type="function">
    <text evidence="7">Mechanosensitive channel that participates in the regulation of osmotic pressure changes within the cell, opening in response to stretch forces in the membrane lipid bilayer, without the need for other proteins. Contributes to normal resistance to hypoosmotic shock. Forms an ion channel of 1.0 nanosiemens conductance with a slight preference for anions.</text>
</comment>
<feature type="domain" description="Mechanosensitive ion channel MscS" evidence="9">
    <location>
        <begin position="355"/>
        <end position="420"/>
    </location>
</feature>
<feature type="transmembrane region" description="Helical" evidence="7">
    <location>
        <begin position="311"/>
        <end position="328"/>
    </location>
</feature>
<reference evidence="11" key="1">
    <citation type="submission" date="2023-06" db="EMBL/GenBank/DDBJ databases">
        <authorList>
            <person name="Jiang Y."/>
            <person name="Liu Q."/>
        </authorList>
    </citation>
    <scope>NUCLEOTIDE SEQUENCE</scope>
    <source>
        <strain evidence="11">CGMCC 1.12089</strain>
    </source>
</reference>
<accession>A0ABT7N616</accession>
<dbReference type="SUPFAM" id="SSF50182">
    <property type="entry name" value="Sm-like ribonucleoproteins"/>
    <property type="match status" value="1"/>
</dbReference>
<feature type="transmembrane region" description="Helical" evidence="7">
    <location>
        <begin position="209"/>
        <end position="231"/>
    </location>
</feature>
<gene>
    <name evidence="11" type="ORF">QTH91_02640</name>
</gene>
<comment type="caution">
    <text evidence="7">Lacks conserved residue(s) required for the propagation of feature annotation.</text>
</comment>
<sequence length="551" mass="59909">MLALMLMLALLAMLMPLGAAAQQAAADTQATADGSARAPEPARITLLNRRIATLRANFLGVSPTDRARRAEEVMREELSRGGPGTVGTIDEPQGTVITIDGAFAFLLTKADADAVGGQTPAAQVAATRSALERAIAETREARDKTRLLSGAIHSLIATALFIALAWGVLWLRHRLVRKMTRLLSAKASGVKLAGLPMFHFSRVYEFSRALVRFLAWLALALLSYEWLAYVFTRFPVTRPWGEHLGSFVVGVAHRIGGGIVDALPDLCVALVIFALARGVVLLVRPVFERIEQGRLQVGWLDADLAGPSRRLFEIVVWLFAIAMAYPYLPGAQSDAFKGISVLVGLMVTLGGSSLVGQAASGLILMYSRTVRVGEYVRIQDQEGTVVQLGTFTTTIRTGLGEEITLPNGVIMGAVTKNYSRAVQGKGYILDTVMTIGYDAPWRQVQAMMIEGARRTPGVLSEPEPRVFQTALSDFYVEYRLVCQAVPERPRPRADVLAALHANLLDVFNEHGVQIMSPHYRADPPDPKVVAPQNWWMAPAQPPQQDGKDKPA</sequence>
<dbReference type="EMBL" id="JASZYV010000001">
    <property type="protein sequence ID" value="MDM0043368.1"/>
    <property type="molecule type" value="Genomic_DNA"/>
</dbReference>
<feature type="transmembrane region" description="Helical" evidence="7">
    <location>
        <begin position="340"/>
        <end position="367"/>
    </location>
</feature>
<keyword evidence="3" id="KW-1003">Cell membrane</keyword>
<dbReference type="InterPro" id="IPR006685">
    <property type="entry name" value="MscS_channel_2nd"/>
</dbReference>
<dbReference type="PANTHER" id="PTHR30221:SF18">
    <property type="entry name" value="SLL0590 PROTEIN"/>
    <property type="match status" value="1"/>
</dbReference>
<organism evidence="11 12">
    <name type="scientific">Variovorax dokdonensis</name>
    <dbReference type="NCBI Taxonomy" id="344883"/>
    <lineage>
        <taxon>Bacteria</taxon>
        <taxon>Pseudomonadati</taxon>
        <taxon>Pseudomonadota</taxon>
        <taxon>Betaproteobacteria</taxon>
        <taxon>Burkholderiales</taxon>
        <taxon>Comamonadaceae</taxon>
        <taxon>Variovorax</taxon>
    </lineage>
</organism>
<keyword evidence="7" id="KW-0813">Transport</keyword>
<dbReference type="SUPFAM" id="SSF82689">
    <property type="entry name" value="Mechanosensitive channel protein MscS (YggB), C-terminal domain"/>
    <property type="match status" value="1"/>
</dbReference>
<dbReference type="Gene3D" id="2.30.30.60">
    <property type="match status" value="1"/>
</dbReference>
<keyword evidence="7" id="KW-0997">Cell inner membrane</keyword>
<feature type="domain" description="Mechanosensitive ion channel MscS C-terminal" evidence="10">
    <location>
        <begin position="431"/>
        <end position="514"/>
    </location>
</feature>
<name>A0ABT7N616_9BURK</name>
<dbReference type="InterPro" id="IPR049278">
    <property type="entry name" value="MS_channel_C"/>
</dbReference>
<dbReference type="Pfam" id="PF00924">
    <property type="entry name" value="MS_channel_2nd"/>
    <property type="match status" value="1"/>
</dbReference>
<evidence type="ECO:0000313" key="12">
    <source>
        <dbReference type="Proteomes" id="UP001174908"/>
    </source>
</evidence>
<evidence type="ECO:0000256" key="1">
    <source>
        <dbReference type="ARBA" id="ARBA00004651"/>
    </source>
</evidence>
<keyword evidence="5 7" id="KW-1133">Transmembrane helix</keyword>
<keyword evidence="12" id="KW-1185">Reference proteome</keyword>
<comment type="subunit">
    <text evidence="7">Homoheptamer.</text>
</comment>
<protein>
    <recommendedName>
        <fullName evidence="7">Small-conductance mechanosensitive channel</fullName>
    </recommendedName>
</protein>
<feature type="signal peptide" evidence="8">
    <location>
        <begin position="1"/>
        <end position="21"/>
    </location>
</feature>
<evidence type="ECO:0000256" key="8">
    <source>
        <dbReference type="SAM" id="SignalP"/>
    </source>
</evidence>
<dbReference type="RefSeq" id="WP_286658482.1">
    <property type="nucleotide sequence ID" value="NZ_JASZYV010000001.1"/>
</dbReference>
<evidence type="ECO:0000256" key="7">
    <source>
        <dbReference type="RuleBase" id="RU369025"/>
    </source>
</evidence>
<keyword evidence="7" id="KW-0407">Ion channel</keyword>
<evidence type="ECO:0000259" key="9">
    <source>
        <dbReference type="Pfam" id="PF00924"/>
    </source>
</evidence>
<comment type="similarity">
    <text evidence="2 7">Belongs to the MscS (TC 1.A.23) family.</text>
</comment>
<feature type="chain" id="PRO_5047256603" description="Small-conductance mechanosensitive channel" evidence="8">
    <location>
        <begin position="22"/>
        <end position="551"/>
    </location>
</feature>
<dbReference type="Pfam" id="PF21082">
    <property type="entry name" value="MS_channel_3rd"/>
    <property type="match status" value="1"/>
</dbReference>
<keyword evidence="4 7" id="KW-0812">Transmembrane</keyword>
<evidence type="ECO:0000256" key="3">
    <source>
        <dbReference type="ARBA" id="ARBA00022475"/>
    </source>
</evidence>
<dbReference type="Proteomes" id="UP001174908">
    <property type="component" value="Unassembled WGS sequence"/>
</dbReference>
<evidence type="ECO:0000256" key="5">
    <source>
        <dbReference type="ARBA" id="ARBA00022989"/>
    </source>
</evidence>
<evidence type="ECO:0000259" key="10">
    <source>
        <dbReference type="Pfam" id="PF21082"/>
    </source>
</evidence>
<dbReference type="InterPro" id="IPR045275">
    <property type="entry name" value="MscS_archaea/bacteria_type"/>
</dbReference>
<keyword evidence="7" id="KW-0406">Ion transport</keyword>
<comment type="caution">
    <text evidence="11">The sequence shown here is derived from an EMBL/GenBank/DDBJ whole genome shotgun (WGS) entry which is preliminary data.</text>
</comment>
<dbReference type="Gene3D" id="3.30.70.100">
    <property type="match status" value="1"/>
</dbReference>